<feature type="compositionally biased region" description="Polar residues" evidence="2">
    <location>
        <begin position="1"/>
        <end position="22"/>
    </location>
</feature>
<name>A0A8C8YWU1_PROSS</name>
<dbReference type="Pfam" id="PF25541">
    <property type="entry name" value="TBCA_PH"/>
    <property type="match status" value="1"/>
</dbReference>
<dbReference type="Proteomes" id="UP000694414">
    <property type="component" value="Unplaced"/>
</dbReference>
<accession>A0A8C8YWU1</accession>
<dbReference type="InterPro" id="IPR011993">
    <property type="entry name" value="PH-like_dom_sf"/>
</dbReference>
<feature type="compositionally biased region" description="Basic residues" evidence="2">
    <location>
        <begin position="851"/>
        <end position="865"/>
    </location>
</feature>
<evidence type="ECO:0000313" key="4">
    <source>
        <dbReference type="Ensembl" id="ENSPSMP00000005557.1"/>
    </source>
</evidence>
<protein>
    <submittedName>
        <fullName evidence="4">Pleckstrin homology domain containing A6</fullName>
    </submittedName>
</protein>
<keyword evidence="5" id="KW-1185">Reference proteome</keyword>
<dbReference type="SMART" id="SM00233">
    <property type="entry name" value="PH"/>
    <property type="match status" value="1"/>
</dbReference>
<feature type="compositionally biased region" description="Pro residues" evidence="2">
    <location>
        <begin position="1039"/>
        <end position="1053"/>
    </location>
</feature>
<feature type="region of interest" description="Disordered" evidence="2">
    <location>
        <begin position="469"/>
        <end position="491"/>
    </location>
</feature>
<keyword evidence="1" id="KW-0175">Coiled coil</keyword>
<evidence type="ECO:0000256" key="2">
    <source>
        <dbReference type="SAM" id="MobiDB-lite"/>
    </source>
</evidence>
<dbReference type="InterPro" id="IPR040392">
    <property type="entry name" value="PKHA4-7_PH"/>
</dbReference>
<feature type="compositionally biased region" description="Basic and acidic residues" evidence="2">
    <location>
        <begin position="838"/>
        <end position="850"/>
    </location>
</feature>
<feature type="compositionally biased region" description="Basic and acidic residues" evidence="2">
    <location>
        <begin position="221"/>
        <end position="253"/>
    </location>
</feature>
<feature type="coiled-coil region" evidence="1">
    <location>
        <begin position="567"/>
        <end position="646"/>
    </location>
</feature>
<feature type="domain" description="PH" evidence="3">
    <location>
        <begin position="59"/>
        <end position="178"/>
    </location>
</feature>
<feature type="region of interest" description="Disordered" evidence="2">
    <location>
        <begin position="1028"/>
        <end position="1071"/>
    </location>
</feature>
<sequence>MSNKTGGKRPATTNSDISNHNMVSEVPPERPNIRATRMSRKAVAFGKRSHSMKRNPNAPVTKAGWLFKQASSGVKQWNKRWFVLLDRCLFYYKDEKEESVLGSIPLLSFRVAAVQPSDNISRKHTFKVTVCRVDEAGAGPTHCLSPQAEHAGVRTYFFSAESSEEQEAWIQAMGEAARVQIPPAQKSVPQAVHHGHEKPDSENIPPSKHHHQTPHNSLPKPEPEAKTRGEGDGRGCEKAERRPERPEVKKEPLVKANGVLAGPEPASEPGSPYPEGPRVPGGGEQPAQPNGWQYSSPSRPGSTAFPPQDGESGGHRRSFPPRTNPDKIAQRKSSMNQLQQWVEGCPFCLPSLQCPLSLSPSRFQPVSRRVPEYYGSYSSQYPDDYQYYPPGVRPDSICSMPAYDRISPPWALEDKRQAFRNGGSPAYQLREWKEPAGYGRQDGTVWIPSPSRQPVYYDELDAASSSLRRLSLQPRSHSVPRSPSQGSYSRARIYSPVRSPSARFERLPPRSEDLYADPAAYVMRRSISSPKVPPYPEVFRDSLHTYKLNEQDTDKLLGKLCEQNKVVREQDRLVQQLRAEKESLESALMGTHQELEMFGSQPAYPEKLLHKKESLQKQLINIRVELSQATTALTNSTIEYESLESEVSALHDDLWEQLNLDVQNEVLNRQIQKEIWRVQDVMEGLRKNNPSRGTDTAKHRGGLGPSASYGSNSPASPLSSASLTSPLSPFSLVSGSQGSPTKPGSNEPKASYEQSKKDSHQTSPRDTPRDISLVPTRQEMEAEKQAALNKVGIVPPRTKSPTDEEVPPSAVVRRSANGLSNGLSSQERPKSAVFPGEGKVKMSVEEQIDRMRRHQSGSMKEKRRSLQLPASPAPEPSARPTYKVVRRHRSIHEVDISNLEAALRAEEPGGQAYETPREEIARLRKMELEPQHYDVDINKELSTPDKVLIPERYIDLEPDVPLSPEELKEKQKKVERIKTLIAKSSMQNVVPIGEGDSVDVPQDSESQLQEQEKRIEISCALATEASRRGRMLSVQCATPSPPTSPASPTPPANPLSSECPRGADSSHTMRV</sequence>
<feature type="region of interest" description="Disordered" evidence="2">
    <location>
        <begin position="991"/>
        <end position="1011"/>
    </location>
</feature>
<reference evidence="4" key="2">
    <citation type="submission" date="2025-09" db="UniProtKB">
        <authorList>
            <consortium name="Ensembl"/>
        </authorList>
    </citation>
    <scope>IDENTIFICATION</scope>
</reference>
<feature type="region of interest" description="Disordered" evidence="2">
    <location>
        <begin position="686"/>
        <end position="882"/>
    </location>
</feature>
<dbReference type="Ensembl" id="ENSPSMT00000006617.1">
    <property type="protein sequence ID" value="ENSPSMP00000005557.1"/>
    <property type="gene ID" value="ENSPSMG00000004203.1"/>
</dbReference>
<dbReference type="InterPro" id="IPR057971">
    <property type="entry name" value="PKHA4-7_TBCA"/>
</dbReference>
<dbReference type="PROSITE" id="PS50003">
    <property type="entry name" value="PH_DOMAIN"/>
    <property type="match status" value="1"/>
</dbReference>
<dbReference type="PANTHER" id="PTHR12752">
    <property type="entry name" value="PHOSPHOINOSITOL 3-PHOSPHATE-BINDING PROTEIN"/>
    <property type="match status" value="1"/>
</dbReference>
<feature type="compositionally biased region" description="Polar residues" evidence="2">
    <location>
        <begin position="817"/>
        <end position="826"/>
    </location>
</feature>
<dbReference type="InterPro" id="IPR001849">
    <property type="entry name" value="PH_domain"/>
</dbReference>
<dbReference type="GeneTree" id="ENSGT00940000159692"/>
<evidence type="ECO:0000259" key="3">
    <source>
        <dbReference type="PROSITE" id="PS50003"/>
    </source>
</evidence>
<feature type="region of interest" description="Disordered" evidence="2">
    <location>
        <begin position="1"/>
        <end position="29"/>
    </location>
</feature>
<proteinExistence type="predicted"/>
<dbReference type="AlphaFoldDB" id="A0A8C8YWU1"/>
<feature type="compositionally biased region" description="Low complexity" evidence="2">
    <location>
        <begin position="708"/>
        <end position="734"/>
    </location>
</feature>
<evidence type="ECO:0000256" key="1">
    <source>
        <dbReference type="SAM" id="Coils"/>
    </source>
</evidence>
<dbReference type="FunFam" id="2.30.29.30:FF:000083">
    <property type="entry name" value="Pleckstrin homology domain-containing family A member 5"/>
    <property type="match status" value="1"/>
</dbReference>
<feature type="compositionally biased region" description="Polar residues" evidence="2">
    <location>
        <begin position="479"/>
        <end position="488"/>
    </location>
</feature>
<dbReference type="SUPFAM" id="SSF50729">
    <property type="entry name" value="PH domain-like"/>
    <property type="match status" value="1"/>
</dbReference>
<dbReference type="PANTHER" id="PTHR12752:SF5">
    <property type="entry name" value="PLECKSTRIN HOMOLOGY DOMAIN-CONTAINING FAMILY A MEMBER 6"/>
    <property type="match status" value="1"/>
</dbReference>
<feature type="region of interest" description="Disordered" evidence="2">
    <location>
        <begin position="185"/>
        <end position="335"/>
    </location>
</feature>
<evidence type="ECO:0000313" key="5">
    <source>
        <dbReference type="Proteomes" id="UP000694414"/>
    </source>
</evidence>
<reference evidence="4" key="1">
    <citation type="submission" date="2025-08" db="UniProtKB">
        <authorList>
            <consortium name="Ensembl"/>
        </authorList>
    </citation>
    <scope>IDENTIFICATION</scope>
</reference>
<dbReference type="Pfam" id="PF00169">
    <property type="entry name" value="PH"/>
    <property type="match status" value="1"/>
</dbReference>
<organism evidence="4 5">
    <name type="scientific">Prolemur simus</name>
    <name type="common">Greater bamboo lemur</name>
    <name type="synonym">Hapalemur simus</name>
    <dbReference type="NCBI Taxonomy" id="1328070"/>
    <lineage>
        <taxon>Eukaryota</taxon>
        <taxon>Metazoa</taxon>
        <taxon>Chordata</taxon>
        <taxon>Craniata</taxon>
        <taxon>Vertebrata</taxon>
        <taxon>Euteleostomi</taxon>
        <taxon>Mammalia</taxon>
        <taxon>Eutheria</taxon>
        <taxon>Euarchontoglires</taxon>
        <taxon>Primates</taxon>
        <taxon>Strepsirrhini</taxon>
        <taxon>Lemuriformes</taxon>
        <taxon>Lemuridae</taxon>
        <taxon>Prolemur</taxon>
    </lineage>
</organism>
<gene>
    <name evidence="4" type="primary">PLEKHA6</name>
</gene>
<feature type="compositionally biased region" description="Polar residues" evidence="2">
    <location>
        <begin position="735"/>
        <end position="744"/>
    </location>
</feature>
<feature type="compositionally biased region" description="Polar residues" evidence="2">
    <location>
        <begin position="287"/>
        <end position="301"/>
    </location>
</feature>
<dbReference type="Gene3D" id="2.30.29.30">
    <property type="entry name" value="Pleckstrin-homology domain (PH domain)/Phosphotyrosine-binding domain (PTB)"/>
    <property type="match status" value="1"/>
</dbReference>
<dbReference type="CDD" id="cd13248">
    <property type="entry name" value="PH_PEPP1_2_3"/>
    <property type="match status" value="1"/>
</dbReference>